<dbReference type="AlphaFoldDB" id="A0A2K8QNY0"/>
<dbReference type="Gene3D" id="2.60.120.10">
    <property type="entry name" value="Jelly Rolls"/>
    <property type="match status" value="1"/>
</dbReference>
<evidence type="ECO:0000256" key="1">
    <source>
        <dbReference type="ARBA" id="ARBA00008416"/>
    </source>
</evidence>
<reference evidence="5" key="1">
    <citation type="journal article" date="2018" name="Genome Announc.">
        <title>Complete genome sequence of a Dickeya fangzhongdai type strain causing bleeding canker of pear tree trunks.</title>
        <authorList>
            <person name="Zhao Y."/>
            <person name="Tian Y."/>
            <person name="Li X."/>
            <person name="Hu B."/>
        </authorList>
    </citation>
    <scope>NUCLEOTIDE SEQUENCE [LARGE SCALE GENOMIC DNA]</scope>
    <source>
        <strain evidence="5">DSM 101947</strain>
    </source>
</reference>
<dbReference type="KEGG" id="dfn:CVE23_15300"/>
<dbReference type="RefSeq" id="WP_100849848.1">
    <property type="nucleotide sequence ID" value="NZ_BMJF01000002.1"/>
</dbReference>
<dbReference type="Proteomes" id="UP000231901">
    <property type="component" value="Chromosome"/>
</dbReference>
<gene>
    <name evidence="4" type="ORF">CVE23_15300</name>
</gene>
<accession>A0A2K8QNY0</accession>
<dbReference type="Pfam" id="PF02678">
    <property type="entry name" value="Pirin"/>
    <property type="match status" value="1"/>
</dbReference>
<name>A0A2K8QNY0_9GAMM</name>
<evidence type="ECO:0000313" key="5">
    <source>
        <dbReference type="Proteomes" id="UP000231901"/>
    </source>
</evidence>
<evidence type="ECO:0000259" key="3">
    <source>
        <dbReference type="Pfam" id="PF02678"/>
    </source>
</evidence>
<dbReference type="InterPro" id="IPR014710">
    <property type="entry name" value="RmlC-like_jellyroll"/>
</dbReference>
<dbReference type="InterPro" id="IPR003829">
    <property type="entry name" value="Pirin_N_dom"/>
</dbReference>
<dbReference type="InterPro" id="IPR012093">
    <property type="entry name" value="Pirin"/>
</dbReference>
<dbReference type="PANTHER" id="PTHR13903:SF8">
    <property type="entry name" value="PIRIN"/>
    <property type="match status" value="1"/>
</dbReference>
<comment type="similarity">
    <text evidence="1 2">Belongs to the pirin family.</text>
</comment>
<dbReference type="EMBL" id="CP025003">
    <property type="protein sequence ID" value="ATZ95223.1"/>
    <property type="molecule type" value="Genomic_DNA"/>
</dbReference>
<evidence type="ECO:0000313" key="4">
    <source>
        <dbReference type="EMBL" id="ATZ95223.1"/>
    </source>
</evidence>
<proteinExistence type="inferred from homology"/>
<feature type="domain" description="Pirin N-terminal" evidence="3">
    <location>
        <begin position="34"/>
        <end position="122"/>
    </location>
</feature>
<sequence length="286" mass="31055">MAHHQAFSATTRPIVHRTSGQRLGPLTRMMSPGDLGQWVKPFVFLDLFESVPSTGTGFRPHPHSGIATLTTFLEGSMTYGDTTGKQGAMTAGSVEWMRAGSGVWHAGEPAPDHMMRGYQLWIALPPSLELAPAQSLYLEPEQIARDGPARILLGRYGDKVSPIPLPVSITYLHVRLADGERWTYQPAADHDTAWLALNSGKLHVGGTVLERELAVFAQGNEAIGMTAEGEVELVIGSAAKHPHPLVMGAYSVHTCIEALAEGERTINQLQHSPAFAALNRREARWS</sequence>
<organism evidence="4 5">
    <name type="scientific">Dickeya fangzhongdai</name>
    <dbReference type="NCBI Taxonomy" id="1778540"/>
    <lineage>
        <taxon>Bacteria</taxon>
        <taxon>Pseudomonadati</taxon>
        <taxon>Pseudomonadota</taxon>
        <taxon>Gammaproteobacteria</taxon>
        <taxon>Enterobacterales</taxon>
        <taxon>Pectobacteriaceae</taxon>
        <taxon>Dickeya</taxon>
    </lineage>
</organism>
<dbReference type="PIRSF" id="PIRSF006232">
    <property type="entry name" value="Pirin"/>
    <property type="match status" value="1"/>
</dbReference>
<protein>
    <recommendedName>
        <fullName evidence="3">Pirin N-terminal domain-containing protein</fullName>
    </recommendedName>
</protein>
<keyword evidence="5" id="KW-1185">Reference proteome</keyword>
<dbReference type="SUPFAM" id="SSF51182">
    <property type="entry name" value="RmlC-like cupins"/>
    <property type="match status" value="1"/>
</dbReference>
<dbReference type="GeneID" id="66565693"/>
<evidence type="ECO:0000256" key="2">
    <source>
        <dbReference type="RuleBase" id="RU003457"/>
    </source>
</evidence>
<dbReference type="InterPro" id="IPR011051">
    <property type="entry name" value="RmlC_Cupin_sf"/>
</dbReference>
<dbReference type="PANTHER" id="PTHR13903">
    <property type="entry name" value="PIRIN-RELATED"/>
    <property type="match status" value="1"/>
</dbReference>